<dbReference type="InterPro" id="IPR002616">
    <property type="entry name" value="tRNA_ribo_trans-like"/>
</dbReference>
<dbReference type="GO" id="GO:0006400">
    <property type="term" value="P:tRNA modification"/>
    <property type="evidence" value="ECO:0007669"/>
    <property type="project" value="InterPro"/>
</dbReference>
<dbReference type="InParanoid" id="A0A0V1AT82"/>
<dbReference type="Proteomes" id="UP000054776">
    <property type="component" value="Unassembled WGS sequence"/>
</dbReference>
<name>A0A0V1AT82_TRISP</name>
<dbReference type="InterPro" id="IPR036511">
    <property type="entry name" value="TGT-like_sf"/>
</dbReference>
<dbReference type="GO" id="GO:0008479">
    <property type="term" value="F:tRNA-guanosine(34) queuine transglycosylase activity"/>
    <property type="evidence" value="ECO:0007669"/>
    <property type="project" value="TreeGrafter"/>
</dbReference>
<proteinExistence type="predicted"/>
<dbReference type="Pfam" id="PF01702">
    <property type="entry name" value="TGT"/>
    <property type="match status" value="2"/>
</dbReference>
<reference evidence="5 6" key="1">
    <citation type="submission" date="2015-01" db="EMBL/GenBank/DDBJ databases">
        <title>Evolution of Trichinella species and genotypes.</title>
        <authorList>
            <person name="Korhonen P.K."/>
            <person name="Edoardo P."/>
            <person name="Giuseppe L.R."/>
            <person name="Gasser R.B."/>
        </authorList>
    </citation>
    <scope>NUCLEOTIDE SEQUENCE [LARGE SCALE GENOMIC DNA]</scope>
    <source>
        <strain evidence="5">ISS3</strain>
    </source>
</reference>
<dbReference type="PANTHER" id="PTHR43530">
    <property type="entry name" value="QUEUINE TRNA-RIBOSYLTRANSFERASE CATALYTIC SUBUNIT 1"/>
    <property type="match status" value="1"/>
</dbReference>
<feature type="domain" description="tRNA-guanine(15) transglycosylase-like" evidence="2">
    <location>
        <begin position="16"/>
        <end position="71"/>
    </location>
</feature>
<dbReference type="AlphaFoldDB" id="A0A0V1AT82"/>
<dbReference type="GO" id="GO:0005829">
    <property type="term" value="C:cytosol"/>
    <property type="evidence" value="ECO:0007669"/>
    <property type="project" value="TreeGrafter"/>
</dbReference>
<dbReference type="Pfam" id="PF16564">
    <property type="entry name" value="MBDa"/>
    <property type="match status" value="1"/>
</dbReference>
<keyword evidence="6" id="KW-1185">Reference proteome</keyword>
<dbReference type="InterPro" id="IPR025884">
    <property type="entry name" value="MeCpG-bd_2/3_C_dom"/>
</dbReference>
<dbReference type="NCBIfam" id="TIGR00449">
    <property type="entry name" value="tgt_general"/>
    <property type="match status" value="2"/>
</dbReference>
<evidence type="ECO:0000313" key="5">
    <source>
        <dbReference type="EMBL" id="KRY27917.1"/>
    </source>
</evidence>
<evidence type="ECO:0000313" key="6">
    <source>
        <dbReference type="Proteomes" id="UP000054776"/>
    </source>
</evidence>
<keyword evidence="5" id="KW-0808">Transferase</keyword>
<gene>
    <name evidence="5" type="primary">qtrt1</name>
    <name evidence="5" type="ORF">T01_9236</name>
</gene>
<feature type="domain" description="Methyl-CpG-binding" evidence="4">
    <location>
        <begin position="373"/>
        <end position="437"/>
    </location>
</feature>
<comment type="caution">
    <text evidence="5">The sequence shown here is derived from an EMBL/GenBank/DDBJ whole genome shotgun (WGS) entry which is preliminary data.</text>
</comment>
<evidence type="ECO:0000259" key="4">
    <source>
        <dbReference type="Pfam" id="PF16564"/>
    </source>
</evidence>
<evidence type="ECO:0000259" key="3">
    <source>
        <dbReference type="Pfam" id="PF14048"/>
    </source>
</evidence>
<sequence>MSGNLKFEVIARCHVTKARAGVLNFPKAVVETPVFMPVGTQGTLKGILTEQLKDLGYNLLLSNTYHLGHRPDSGGFQMVSLAKLMNISEEGVHFISPHTKEEMLLSPERSIEIQNSLGADIIMQLDDVVPSLTVGPRVEEAMYRSVRWLDRCIAANRRPNEQNLFPIVQGGLDPTLRIKSAQEICQRNCPGYAVGGLSGGEDKNQFWRMVSISGDNLPDCKPRYLMGVGFAVDLLVCVALGMDMFDCVFPTRTARFGRALIPGGSLNLKKAKYSTDFKSIQEGCDCYTYYANERDSSKYSKTALPERRLPYVVGKFNAICRHKTLMPVKTFFDIYQPGDRKYFKNGTFQARQGETSAKTCENVTKYLANTSTRHGFDGCLSPPLRQTASVLKQPVTIVTTSSKNTKPAPAVELKRATGRLTKPQQLFALKRLDRLRACTFLSPLDCDEVRFEKILAPQKVLLSNCLAIGPGITEETATLSLAAALQSPTHGIPVTGQTGPKRSLDANPSVNINAEQPLIQTVVISEQDVLNQEERVLNARRRLEDALKNFGKTK</sequence>
<dbReference type="Pfam" id="PF14048">
    <property type="entry name" value="MBD_C"/>
    <property type="match status" value="1"/>
</dbReference>
<dbReference type="EMBL" id="JYDH01000229">
    <property type="protein sequence ID" value="KRY27917.1"/>
    <property type="molecule type" value="Genomic_DNA"/>
</dbReference>
<accession>A0A0V1AT82</accession>
<feature type="domain" description="tRNA-guanine(15) transglycosylase-like" evidence="2">
    <location>
        <begin position="72"/>
        <end position="288"/>
    </location>
</feature>
<dbReference type="STRING" id="6334.A0A0V1AT82"/>
<protein>
    <submittedName>
        <fullName evidence="5">Queuine tRNA-ribosyltransferase</fullName>
    </submittedName>
</protein>
<dbReference type="InterPro" id="IPR032343">
    <property type="entry name" value="MBD2/MBD3_p55-bd"/>
</dbReference>
<keyword evidence="1" id="KW-0862">Zinc</keyword>
<dbReference type="PANTHER" id="PTHR43530:SF1">
    <property type="entry name" value="QUEUINE TRNA-RIBOSYLTRANSFERASE CATALYTIC SUBUNIT 1"/>
    <property type="match status" value="1"/>
</dbReference>
<evidence type="ECO:0000259" key="2">
    <source>
        <dbReference type="Pfam" id="PF01702"/>
    </source>
</evidence>
<evidence type="ECO:0000256" key="1">
    <source>
        <dbReference type="ARBA" id="ARBA00022833"/>
    </source>
</evidence>
<dbReference type="SUPFAM" id="SSF51713">
    <property type="entry name" value="tRNA-guanine transglycosylase"/>
    <property type="match status" value="1"/>
</dbReference>
<dbReference type="FunCoup" id="A0A0V1AT82">
    <property type="interactions" value="934"/>
</dbReference>
<dbReference type="Gene3D" id="3.20.20.105">
    <property type="entry name" value="Queuine tRNA-ribosyltransferase-like"/>
    <property type="match status" value="1"/>
</dbReference>
<organism evidence="5 6">
    <name type="scientific">Trichinella spiralis</name>
    <name type="common">Trichina worm</name>
    <dbReference type="NCBI Taxonomy" id="6334"/>
    <lineage>
        <taxon>Eukaryota</taxon>
        <taxon>Metazoa</taxon>
        <taxon>Ecdysozoa</taxon>
        <taxon>Nematoda</taxon>
        <taxon>Enoplea</taxon>
        <taxon>Dorylaimia</taxon>
        <taxon>Trichinellida</taxon>
        <taxon>Trichinellidae</taxon>
        <taxon>Trichinella</taxon>
    </lineage>
</organism>
<dbReference type="OrthoDB" id="10249838at2759"/>
<dbReference type="GO" id="GO:0005634">
    <property type="term" value="C:nucleus"/>
    <property type="evidence" value="ECO:0007669"/>
    <property type="project" value="UniProtKB-ARBA"/>
</dbReference>
<feature type="domain" description="Methyl-CpG binding protein 2/3 C-terminal" evidence="3">
    <location>
        <begin position="467"/>
        <end position="547"/>
    </location>
</feature>